<dbReference type="InterPro" id="IPR005021">
    <property type="entry name" value="Terminase_largesu-like"/>
</dbReference>
<dbReference type="InterPro" id="IPR027417">
    <property type="entry name" value="P-loop_NTPase"/>
</dbReference>
<dbReference type="PANTHER" id="PTHR41287:SF1">
    <property type="entry name" value="PROTEIN YMFN"/>
    <property type="match status" value="1"/>
</dbReference>
<protein>
    <recommendedName>
        <fullName evidence="3">Terminase</fullName>
    </recommendedName>
</protein>
<dbReference type="RefSeq" id="WP_004806626.1">
    <property type="nucleotide sequence ID" value="NZ_CP116394.1"/>
</dbReference>
<name>A0AB38XQ90_9ACTO</name>
<accession>A0AB38XQ90</accession>
<dbReference type="Gene3D" id="3.40.50.300">
    <property type="entry name" value="P-loop containing nucleotide triphosphate hydrolases"/>
    <property type="match status" value="1"/>
</dbReference>
<reference evidence="1" key="1">
    <citation type="submission" date="2023-01" db="EMBL/GenBank/DDBJ databases">
        <title>Comparative Genomic Analysis of the Clinically-Derived Winkia Strain NY0527 Provides Evidence into the Taxonomic Reassignment of Winkia neuii and Characterizes Their Virulence Traits.</title>
        <authorList>
            <person name="Cai X."/>
            <person name="Peng Y."/>
            <person name="Li M."/>
            <person name="Qiu Y."/>
            <person name="Wang Y."/>
            <person name="Xu L."/>
            <person name="Hou Q."/>
        </authorList>
    </citation>
    <scope>NUCLEOTIDE SEQUENCE</scope>
    <source>
        <strain evidence="1">NY0527</strain>
    </source>
</reference>
<dbReference type="PANTHER" id="PTHR41287">
    <property type="match status" value="1"/>
</dbReference>
<evidence type="ECO:0000313" key="1">
    <source>
        <dbReference type="EMBL" id="WCE46394.1"/>
    </source>
</evidence>
<evidence type="ECO:0000313" key="2">
    <source>
        <dbReference type="Proteomes" id="UP001211044"/>
    </source>
</evidence>
<dbReference type="Proteomes" id="UP001211044">
    <property type="component" value="Chromosome"/>
</dbReference>
<dbReference type="SUPFAM" id="SSF52540">
    <property type="entry name" value="P-loop containing nucleoside triphosphate hydrolases"/>
    <property type="match status" value="1"/>
</dbReference>
<dbReference type="AlphaFoldDB" id="A0AB38XQ90"/>
<dbReference type="KEGG" id="wne:PIG85_01755"/>
<sequence>MREDELTARAASDWNKFLAGDEKRAAPPKYATSPKAGADNELELIESVSKGLDAPLLQWQRYVTRVATEKTEDGEYRYKIVIVTVPRQSGKTTLMRAILTARLLTRPGFVGRFTAQNGAKARERFADLIKIFEKDGNPLAPFVRIKRGIGAESIEAKWNASADLKPFAPTLKNGHGDTPTCVFLDEAWAFDTGAGTGLLGALIPSMQTIKDRQFWIISTAGNLNSTFFKEWVDKGRAALDDPHAPIAFFEWSKPDSLDLADISAWEQFHPACGAPPLGIVSAQTLTSDAALVPVVERERAYGNLWQAEDEKTVIPLTDWDACEGNLEAPGKGVDVVLAYEVAGFNEHACVVAAWKNEGEKVCIKTVKSAPGTDWILPTLEDLRTRLSPRAILADDGGATREITDLARLKGIEVYTLRPREFATATSAFIDGIKTGRITHGGSAEMRACAQRAALRPMADAYVWYRRGSNGPIDDLIAATVAYRGALMAPPPAPGPLIAFT</sequence>
<dbReference type="EMBL" id="CP116394">
    <property type="protein sequence ID" value="WCE46394.1"/>
    <property type="molecule type" value="Genomic_DNA"/>
</dbReference>
<gene>
    <name evidence="1" type="ORF">PIG85_01755</name>
</gene>
<organism evidence="1 2">
    <name type="scientific">Winkia neuii subsp. anitrata</name>
    <dbReference type="NCBI Taxonomy" id="29318"/>
    <lineage>
        <taxon>Bacteria</taxon>
        <taxon>Bacillati</taxon>
        <taxon>Actinomycetota</taxon>
        <taxon>Actinomycetes</taxon>
        <taxon>Actinomycetales</taxon>
        <taxon>Actinomycetaceae</taxon>
        <taxon>Winkia</taxon>
    </lineage>
</organism>
<proteinExistence type="predicted"/>
<evidence type="ECO:0008006" key="3">
    <source>
        <dbReference type="Google" id="ProtNLM"/>
    </source>
</evidence>